<comment type="caution">
    <text evidence="4">The sequence shown here is derived from an EMBL/GenBank/DDBJ whole genome shotgun (WGS) entry which is preliminary data.</text>
</comment>
<accession>A0A1L9QSN5</accession>
<keyword evidence="2 3" id="KW-0456">Lyase</keyword>
<dbReference type="Gene3D" id="2.40.128.20">
    <property type="match status" value="1"/>
</dbReference>
<evidence type="ECO:0000313" key="4">
    <source>
        <dbReference type="EMBL" id="OJJ25681.1"/>
    </source>
</evidence>
<sequence>MISQVNLAPTALQTTQERDTERFFRETVGRWSSQRRYYTLPDGDPQEISSIIEITYLPQGSEPLRHLARLHQLEDETLLSFGSVVSWDAQESVTGKKQSKGETVIGVLGNLLYRDRGFATSKPVTADYYLPNPHTLCLRTEYNQSVFEEEIKLVGQQYRTRQTIISRAGEEQMIGQYLEKRLD</sequence>
<dbReference type="EC" id="4.-.-.-" evidence="3"/>
<evidence type="ECO:0000256" key="2">
    <source>
        <dbReference type="ARBA" id="ARBA00023239"/>
    </source>
</evidence>
<organism evidence="4 5">
    <name type="scientific">Roseofilum reptotaenium AO1-A</name>
    <dbReference type="NCBI Taxonomy" id="1925591"/>
    <lineage>
        <taxon>Bacteria</taxon>
        <taxon>Bacillati</taxon>
        <taxon>Cyanobacteriota</taxon>
        <taxon>Cyanophyceae</taxon>
        <taxon>Desertifilales</taxon>
        <taxon>Desertifilaceae</taxon>
        <taxon>Roseofilum</taxon>
    </lineage>
</organism>
<gene>
    <name evidence="3" type="primary">cpcS</name>
    <name evidence="4" type="ORF">BI308_10170</name>
</gene>
<dbReference type="InterPro" id="IPR018536">
    <property type="entry name" value="CpcS/CpeS"/>
</dbReference>
<evidence type="ECO:0000256" key="1">
    <source>
        <dbReference type="ARBA" id="ARBA00010681"/>
    </source>
</evidence>
<dbReference type="GO" id="GO:0016829">
    <property type="term" value="F:lyase activity"/>
    <property type="evidence" value="ECO:0007669"/>
    <property type="project" value="UniProtKB-KW"/>
</dbReference>
<keyword evidence="5" id="KW-1185">Reference proteome</keyword>
<dbReference type="STRING" id="1925591.BI308_10170"/>
<dbReference type="Proteomes" id="UP000183940">
    <property type="component" value="Unassembled WGS sequence"/>
</dbReference>
<protein>
    <recommendedName>
        <fullName evidence="3">Chromophore lyase CpcS/CpeS</fullName>
        <ecNumber evidence="3">4.-.-.-</ecNumber>
    </recommendedName>
</protein>
<proteinExistence type="inferred from homology"/>
<dbReference type="EMBL" id="MLAW01000014">
    <property type="protein sequence ID" value="OJJ25681.1"/>
    <property type="molecule type" value="Genomic_DNA"/>
</dbReference>
<evidence type="ECO:0000313" key="5">
    <source>
        <dbReference type="Proteomes" id="UP000183940"/>
    </source>
</evidence>
<dbReference type="Pfam" id="PF09367">
    <property type="entry name" value="CpeS"/>
    <property type="match status" value="1"/>
</dbReference>
<evidence type="ECO:0000256" key="3">
    <source>
        <dbReference type="HAMAP-Rule" id="MF_01459"/>
    </source>
</evidence>
<dbReference type="GO" id="GO:0017006">
    <property type="term" value="P:protein-tetrapyrrole linkage"/>
    <property type="evidence" value="ECO:0007669"/>
    <property type="project" value="UniProtKB-UniRule"/>
</dbReference>
<reference evidence="4" key="1">
    <citation type="submission" date="2016-10" db="EMBL/GenBank/DDBJ databases">
        <title>CRISPR-Cas defence system in Roseofilum reptotaenium: evidence of a bacteriophage-cyanobacterium arms race in the coral black band disease.</title>
        <authorList>
            <person name="Buerger P."/>
            <person name="Wood-Charlson E.M."/>
            <person name="Weynberg K.D."/>
            <person name="Willis B."/>
            <person name="Van Oppen M.J."/>
        </authorList>
    </citation>
    <scope>NUCLEOTIDE SEQUENCE [LARGE SCALE GENOMIC DNA]</scope>
    <source>
        <strain evidence="4">AO1-A</strain>
    </source>
</reference>
<dbReference type="HAMAP" id="MF_01459">
    <property type="entry name" value="Chrphore_lyase_CpxS"/>
    <property type="match status" value="1"/>
</dbReference>
<comment type="similarity">
    <text evidence="1 3">Belongs to the CpcS/CpeS biliprotein lyase family.</text>
</comment>
<dbReference type="AlphaFoldDB" id="A0A1L9QSN5"/>
<dbReference type="InterPro" id="IPR012674">
    <property type="entry name" value="Calycin"/>
</dbReference>
<name>A0A1L9QSN5_9CYAN</name>
<comment type="function">
    <text evidence="3">Covalently attaches a chromophore to Cys residue(s) of phycobiliproteins.</text>
</comment>